<evidence type="ECO:0000256" key="5">
    <source>
        <dbReference type="ARBA" id="ARBA00022670"/>
    </source>
</evidence>
<dbReference type="PROSITE" id="PS00330">
    <property type="entry name" value="HEMOLYSIN_CALCIUM"/>
    <property type="match status" value="3"/>
</dbReference>
<dbReference type="InterPro" id="IPR006026">
    <property type="entry name" value="Peptidase_Metallo"/>
</dbReference>
<comment type="subcellular location">
    <subcellularLocation>
        <location evidence="2">Secreted</location>
    </subcellularLocation>
</comment>
<keyword evidence="13" id="KW-1185">Reference proteome</keyword>
<name>A0A8J2YNU1_9RHOB</name>
<dbReference type="GO" id="GO:0005615">
    <property type="term" value="C:extracellular space"/>
    <property type="evidence" value="ECO:0007669"/>
    <property type="project" value="InterPro"/>
</dbReference>
<dbReference type="GO" id="GO:0005509">
    <property type="term" value="F:calcium ion binding"/>
    <property type="evidence" value="ECO:0007669"/>
    <property type="project" value="InterPro"/>
</dbReference>
<dbReference type="RefSeq" id="WP_188411203.1">
    <property type="nucleotide sequence ID" value="NZ_BMCP01000010.1"/>
</dbReference>
<dbReference type="GO" id="GO:0006508">
    <property type="term" value="P:proteolysis"/>
    <property type="evidence" value="ECO:0007669"/>
    <property type="project" value="UniProtKB-KW"/>
</dbReference>
<keyword evidence="4" id="KW-0964">Secreted</keyword>
<dbReference type="InterPro" id="IPR011049">
    <property type="entry name" value="Serralysin-like_metalloprot_C"/>
</dbReference>
<evidence type="ECO:0000256" key="4">
    <source>
        <dbReference type="ARBA" id="ARBA00022525"/>
    </source>
</evidence>
<dbReference type="GO" id="GO:0004222">
    <property type="term" value="F:metalloendopeptidase activity"/>
    <property type="evidence" value="ECO:0007669"/>
    <property type="project" value="InterPro"/>
</dbReference>
<feature type="domain" description="Peptidase metallopeptidase" evidence="11">
    <location>
        <begin position="27"/>
        <end position="178"/>
    </location>
</feature>
<evidence type="ECO:0000256" key="8">
    <source>
        <dbReference type="ARBA" id="ARBA00022801"/>
    </source>
</evidence>
<reference evidence="12" key="1">
    <citation type="journal article" date="2014" name="Int. J. Syst. Evol. Microbiol.">
        <title>Complete genome sequence of Corynebacterium casei LMG S-19264T (=DSM 44701T), isolated from a smear-ripened cheese.</title>
        <authorList>
            <consortium name="US DOE Joint Genome Institute (JGI-PGF)"/>
            <person name="Walter F."/>
            <person name="Albersmeier A."/>
            <person name="Kalinowski J."/>
            <person name="Ruckert C."/>
        </authorList>
    </citation>
    <scope>NUCLEOTIDE SEQUENCE</scope>
    <source>
        <strain evidence="12">CCM 7684</strain>
    </source>
</reference>
<reference evidence="12" key="2">
    <citation type="submission" date="2020-09" db="EMBL/GenBank/DDBJ databases">
        <authorList>
            <person name="Sun Q."/>
            <person name="Sedlacek I."/>
        </authorList>
    </citation>
    <scope>NUCLEOTIDE SEQUENCE</scope>
    <source>
        <strain evidence="12">CCM 7684</strain>
    </source>
</reference>
<dbReference type="GO" id="GO:0031012">
    <property type="term" value="C:extracellular matrix"/>
    <property type="evidence" value="ECO:0007669"/>
    <property type="project" value="InterPro"/>
</dbReference>
<comment type="similarity">
    <text evidence="3">Belongs to the peptidase M10B family.</text>
</comment>
<dbReference type="PANTHER" id="PTHR38340">
    <property type="entry name" value="S-LAYER PROTEIN"/>
    <property type="match status" value="1"/>
</dbReference>
<dbReference type="Pfam" id="PF00413">
    <property type="entry name" value="Peptidase_M10"/>
    <property type="match status" value="1"/>
</dbReference>
<dbReference type="Gene3D" id="2.150.10.10">
    <property type="entry name" value="Serralysin-like metalloprotease, C-terminal"/>
    <property type="match status" value="3"/>
</dbReference>
<dbReference type="Gene3D" id="3.40.390.10">
    <property type="entry name" value="Collagenase (Catalytic Domain)"/>
    <property type="match status" value="1"/>
</dbReference>
<dbReference type="InterPro" id="IPR013858">
    <property type="entry name" value="Peptidase_M10B_C"/>
</dbReference>
<evidence type="ECO:0000256" key="7">
    <source>
        <dbReference type="ARBA" id="ARBA00022737"/>
    </source>
</evidence>
<evidence type="ECO:0000313" key="13">
    <source>
        <dbReference type="Proteomes" id="UP000602745"/>
    </source>
</evidence>
<dbReference type="AlphaFoldDB" id="A0A8J2YNU1"/>
<dbReference type="PRINTS" id="PR00313">
    <property type="entry name" value="CABNDNGRPT"/>
</dbReference>
<dbReference type="InterPro" id="IPR001818">
    <property type="entry name" value="Pept_M10_metallopeptidase"/>
</dbReference>
<dbReference type="InterPro" id="IPR001343">
    <property type="entry name" value="Hemolysn_Ca-bd"/>
</dbReference>
<dbReference type="InterPro" id="IPR034033">
    <property type="entry name" value="Serralysin-like"/>
</dbReference>
<dbReference type="SUPFAM" id="SSF55486">
    <property type="entry name" value="Metalloproteases ('zincins'), catalytic domain"/>
    <property type="match status" value="1"/>
</dbReference>
<dbReference type="Pfam" id="PF08548">
    <property type="entry name" value="Peptidase_M10_C"/>
    <property type="match status" value="2"/>
</dbReference>
<evidence type="ECO:0000256" key="3">
    <source>
        <dbReference type="ARBA" id="ARBA00009490"/>
    </source>
</evidence>
<accession>A0A8J2YNU1</accession>
<evidence type="ECO:0000313" key="12">
    <source>
        <dbReference type="EMBL" id="GGE55347.1"/>
    </source>
</evidence>
<evidence type="ECO:0000256" key="10">
    <source>
        <dbReference type="SAM" id="MobiDB-lite"/>
    </source>
</evidence>
<comment type="caution">
    <text evidence="12">The sequence shown here is derived from an EMBL/GenBank/DDBJ whole genome shotgun (WGS) entry which is preliminary data.</text>
</comment>
<evidence type="ECO:0000256" key="1">
    <source>
        <dbReference type="ARBA" id="ARBA00001913"/>
    </source>
</evidence>
<dbReference type="Pfam" id="PF00353">
    <property type="entry name" value="HemolysinCabind"/>
    <property type="match status" value="4"/>
</dbReference>
<evidence type="ECO:0000256" key="9">
    <source>
        <dbReference type="ARBA" id="ARBA00022833"/>
    </source>
</evidence>
<dbReference type="SUPFAM" id="SSF51120">
    <property type="entry name" value="beta-Roll"/>
    <property type="match status" value="3"/>
</dbReference>
<dbReference type="CDD" id="cd04277">
    <property type="entry name" value="ZnMc_serralysin_like"/>
    <property type="match status" value="1"/>
</dbReference>
<dbReference type="Proteomes" id="UP000602745">
    <property type="component" value="Unassembled WGS sequence"/>
</dbReference>
<keyword evidence="6" id="KW-0479">Metal-binding</keyword>
<dbReference type="InterPro" id="IPR024079">
    <property type="entry name" value="MetalloPept_cat_dom_sf"/>
</dbReference>
<dbReference type="GO" id="GO:0008270">
    <property type="term" value="F:zinc ion binding"/>
    <property type="evidence" value="ECO:0007669"/>
    <property type="project" value="InterPro"/>
</dbReference>
<proteinExistence type="inferred from homology"/>
<keyword evidence="5" id="KW-0645">Protease</keyword>
<feature type="compositionally biased region" description="Basic and acidic residues" evidence="10">
    <location>
        <begin position="413"/>
        <end position="424"/>
    </location>
</feature>
<organism evidence="12 13">
    <name type="scientific">Agaricicola taiwanensis</name>
    <dbReference type="NCBI Taxonomy" id="591372"/>
    <lineage>
        <taxon>Bacteria</taxon>
        <taxon>Pseudomonadati</taxon>
        <taxon>Pseudomonadota</taxon>
        <taxon>Alphaproteobacteria</taxon>
        <taxon>Rhodobacterales</taxon>
        <taxon>Paracoccaceae</taxon>
        <taxon>Agaricicola</taxon>
    </lineage>
</organism>
<evidence type="ECO:0000259" key="11">
    <source>
        <dbReference type="SMART" id="SM00235"/>
    </source>
</evidence>
<keyword evidence="8" id="KW-0378">Hydrolase</keyword>
<keyword evidence="7" id="KW-0677">Repeat</keyword>
<dbReference type="PANTHER" id="PTHR38340:SF1">
    <property type="entry name" value="S-LAYER PROTEIN"/>
    <property type="match status" value="1"/>
</dbReference>
<gene>
    <name evidence="12" type="ORF">GCM10007276_35460</name>
</gene>
<evidence type="ECO:0000256" key="2">
    <source>
        <dbReference type="ARBA" id="ARBA00004613"/>
    </source>
</evidence>
<sequence length="651" mass="67339">MAAVSTYITTGDSYIDGILKNLKWADPDLTFSFPTSASAYGAGYGEGETSSNFMALNTAQQAAVRAALDAYASVADLSFTELTGASAASATLRFGVSDLPPTAWAYGPSTHDEGGDVWLNRSNGYYMSPDKGDYSSLAIMHEIGHALGLAHPHEGYVMPTGRDAMEYTVMSYRSYVGAPTTGFTNETAGYAQSPMMYDIAALQHIYGANYGTNSGDTLYTWRPSTGEMLIDGIGQGRPEANRIFQTVWDGGGSDTYDFSAYGTDLKVDLRPGEWTTVSTAQLAKLHQNGSKLAPGNIANALLHDNDPRSLIENAVGGSGDDIMIGNDADNRLTGGLGADVMDGGAGWDAADYSDADPISSSQGGRLVADLMTSGSNNGEATGDRYHSIEELIGSRHNDSLRGDDDDNIVRGGAGHDELHGRGGDDALYGGDGNDSFSGGLGADHLDGGSGQDTARYVTAEATDAFGTGLTVDLIDFGANTGEAEGDSYHSIENVMGSNYHDIIRGTDAANGIRGNGGDDLIDGRGGDDSLLGCDGDDILIGGLGADTLNGGAGADVFAYLSAAESTAAKRDTITGFTSGEDRIDLTAIDANSTASGNQAFSFIGDQAFSGAAAELRFLNMILSGDIDGDGVADMSIKLSGVSSLAAGDILL</sequence>
<dbReference type="InterPro" id="IPR050557">
    <property type="entry name" value="RTX_toxin/Mannuronan_C5-epim"/>
</dbReference>
<dbReference type="InterPro" id="IPR018511">
    <property type="entry name" value="Hemolysin-typ_Ca-bd_CS"/>
</dbReference>
<protein>
    <submittedName>
        <fullName evidence="12">Serralysin</fullName>
    </submittedName>
</protein>
<dbReference type="SMART" id="SM00235">
    <property type="entry name" value="ZnMc"/>
    <property type="match status" value="1"/>
</dbReference>
<comment type="cofactor">
    <cofactor evidence="1">
        <name>Ca(2+)</name>
        <dbReference type="ChEBI" id="CHEBI:29108"/>
    </cofactor>
</comment>
<feature type="region of interest" description="Disordered" evidence="10">
    <location>
        <begin position="396"/>
        <end position="432"/>
    </location>
</feature>
<dbReference type="EMBL" id="BMCP01000010">
    <property type="protein sequence ID" value="GGE55347.1"/>
    <property type="molecule type" value="Genomic_DNA"/>
</dbReference>
<evidence type="ECO:0000256" key="6">
    <source>
        <dbReference type="ARBA" id="ARBA00022723"/>
    </source>
</evidence>
<keyword evidence="9" id="KW-0862">Zinc</keyword>